<sequence length="210" mass="24047">MYLIWFITFCLVGLSTQEAVNVSVYYISSCPSSQRFIGSKLHQAYQKLGSEALNVKLYPTIVGYNTYGEEPYISYDIDCINGDEECFANKMQACALHLFGFNENTINFEGCVMSSRQPENKRVVRRCAKKSQIEWSSIKKCINTRGDEILTEIYDEFKELISEIDHFPHIIFNGVYDERTARKASINFLSTVCEMYKEKPAGCDIQKPTA</sequence>
<dbReference type="GO" id="GO:0016671">
    <property type="term" value="F:oxidoreductase activity, acting on a sulfur group of donors, disulfide as acceptor"/>
    <property type="evidence" value="ECO:0007669"/>
    <property type="project" value="InterPro"/>
</dbReference>
<dbReference type="PANTHER" id="PTHR13234">
    <property type="entry name" value="GAMMA-INTERFERON INDUCIBLE LYSOSOMAL THIOL REDUCTASE GILT"/>
    <property type="match status" value="1"/>
</dbReference>
<reference evidence="7" key="1">
    <citation type="submission" date="2022-01" db="EMBL/GenBank/DDBJ databases">
        <authorList>
            <person name="King R."/>
        </authorList>
    </citation>
    <scope>NUCLEOTIDE SEQUENCE</scope>
</reference>
<dbReference type="GO" id="GO:0005576">
    <property type="term" value="C:extracellular region"/>
    <property type="evidence" value="ECO:0007669"/>
    <property type="project" value="UniProtKB-SubCell"/>
</dbReference>
<evidence type="ECO:0000256" key="2">
    <source>
        <dbReference type="ARBA" id="ARBA00005679"/>
    </source>
</evidence>
<keyword evidence="4 6" id="KW-0732">Signal</keyword>
<evidence type="ECO:0000256" key="6">
    <source>
        <dbReference type="SAM" id="SignalP"/>
    </source>
</evidence>
<evidence type="ECO:0000256" key="5">
    <source>
        <dbReference type="ARBA" id="ARBA00023180"/>
    </source>
</evidence>
<evidence type="ECO:0000256" key="4">
    <source>
        <dbReference type="ARBA" id="ARBA00022729"/>
    </source>
</evidence>
<organism evidence="7 8">
    <name type="scientific">Phyllotreta striolata</name>
    <name type="common">Striped flea beetle</name>
    <name type="synonym">Crioceris striolata</name>
    <dbReference type="NCBI Taxonomy" id="444603"/>
    <lineage>
        <taxon>Eukaryota</taxon>
        <taxon>Metazoa</taxon>
        <taxon>Ecdysozoa</taxon>
        <taxon>Arthropoda</taxon>
        <taxon>Hexapoda</taxon>
        <taxon>Insecta</taxon>
        <taxon>Pterygota</taxon>
        <taxon>Neoptera</taxon>
        <taxon>Endopterygota</taxon>
        <taxon>Coleoptera</taxon>
        <taxon>Polyphaga</taxon>
        <taxon>Cucujiformia</taxon>
        <taxon>Chrysomeloidea</taxon>
        <taxon>Chrysomelidae</taxon>
        <taxon>Galerucinae</taxon>
        <taxon>Alticini</taxon>
        <taxon>Phyllotreta</taxon>
    </lineage>
</organism>
<dbReference type="Proteomes" id="UP001153712">
    <property type="component" value="Chromosome 1"/>
</dbReference>
<evidence type="ECO:0000313" key="8">
    <source>
        <dbReference type="Proteomes" id="UP001153712"/>
    </source>
</evidence>
<gene>
    <name evidence="7" type="ORF">PHYEVI_LOCUS1303</name>
</gene>
<dbReference type="Pfam" id="PF03227">
    <property type="entry name" value="GILT"/>
    <property type="match status" value="1"/>
</dbReference>
<dbReference type="OrthoDB" id="958254at2759"/>
<evidence type="ECO:0000313" key="7">
    <source>
        <dbReference type="EMBL" id="CAG9854843.1"/>
    </source>
</evidence>
<feature type="chain" id="PRO_5040208156" evidence="6">
    <location>
        <begin position="20"/>
        <end position="210"/>
    </location>
</feature>
<evidence type="ECO:0000256" key="3">
    <source>
        <dbReference type="ARBA" id="ARBA00022525"/>
    </source>
</evidence>
<protein>
    <submittedName>
        <fullName evidence="7">Uncharacterized protein</fullName>
    </submittedName>
</protein>
<keyword evidence="3" id="KW-0964">Secreted</keyword>
<keyword evidence="8" id="KW-1185">Reference proteome</keyword>
<comment type="subcellular location">
    <subcellularLocation>
        <location evidence="1">Secreted</location>
    </subcellularLocation>
</comment>
<dbReference type="InterPro" id="IPR004911">
    <property type="entry name" value="Interferon-induced_GILT"/>
</dbReference>
<dbReference type="AlphaFoldDB" id="A0A9N9XK85"/>
<comment type="similarity">
    <text evidence="2">Belongs to the GILT family.</text>
</comment>
<keyword evidence="5" id="KW-0325">Glycoprotein</keyword>
<dbReference type="PANTHER" id="PTHR13234:SF8">
    <property type="entry name" value="GAMMA-INTERFERON-INDUCIBLE LYSOSOMAL THIOL REDUCTASE"/>
    <property type="match status" value="1"/>
</dbReference>
<accession>A0A9N9XK85</accession>
<proteinExistence type="inferred from homology"/>
<name>A0A9N9XK85_PHYSR</name>
<evidence type="ECO:0000256" key="1">
    <source>
        <dbReference type="ARBA" id="ARBA00004613"/>
    </source>
</evidence>
<feature type="signal peptide" evidence="6">
    <location>
        <begin position="1"/>
        <end position="19"/>
    </location>
</feature>
<dbReference type="EMBL" id="OU900094">
    <property type="protein sequence ID" value="CAG9854843.1"/>
    <property type="molecule type" value="Genomic_DNA"/>
</dbReference>